<dbReference type="EMBL" id="ML978136">
    <property type="protein sequence ID" value="KAF2093899.1"/>
    <property type="molecule type" value="Genomic_DNA"/>
</dbReference>
<accession>A0A9P4I4X5</accession>
<feature type="compositionally biased region" description="Basic and acidic residues" evidence="1">
    <location>
        <begin position="1"/>
        <end position="11"/>
    </location>
</feature>
<evidence type="ECO:0000313" key="2">
    <source>
        <dbReference type="EMBL" id="KAF2093899.1"/>
    </source>
</evidence>
<proteinExistence type="predicted"/>
<keyword evidence="3" id="KW-1185">Reference proteome</keyword>
<dbReference type="PANTHER" id="PTHR42037:SF1">
    <property type="match status" value="1"/>
</dbReference>
<reference evidence="2" key="1">
    <citation type="journal article" date="2020" name="Stud. Mycol.">
        <title>101 Dothideomycetes genomes: a test case for predicting lifestyles and emergence of pathogens.</title>
        <authorList>
            <person name="Haridas S."/>
            <person name="Albert R."/>
            <person name="Binder M."/>
            <person name="Bloem J."/>
            <person name="Labutti K."/>
            <person name="Salamov A."/>
            <person name="Andreopoulos B."/>
            <person name="Baker S."/>
            <person name="Barry K."/>
            <person name="Bills G."/>
            <person name="Bluhm B."/>
            <person name="Cannon C."/>
            <person name="Castanera R."/>
            <person name="Culley D."/>
            <person name="Daum C."/>
            <person name="Ezra D."/>
            <person name="Gonzalez J."/>
            <person name="Henrissat B."/>
            <person name="Kuo A."/>
            <person name="Liang C."/>
            <person name="Lipzen A."/>
            <person name="Lutzoni F."/>
            <person name="Magnuson J."/>
            <person name="Mondo S."/>
            <person name="Nolan M."/>
            <person name="Ohm R."/>
            <person name="Pangilinan J."/>
            <person name="Park H.-J."/>
            <person name="Ramirez L."/>
            <person name="Alfaro M."/>
            <person name="Sun H."/>
            <person name="Tritt A."/>
            <person name="Yoshinaga Y."/>
            <person name="Zwiers L.-H."/>
            <person name="Turgeon B."/>
            <person name="Goodwin S."/>
            <person name="Spatafora J."/>
            <person name="Crous P."/>
            <person name="Grigoriev I."/>
        </authorList>
    </citation>
    <scope>NUCLEOTIDE SEQUENCE</scope>
    <source>
        <strain evidence="2">CBS 133067</strain>
    </source>
</reference>
<dbReference type="PANTHER" id="PTHR42037">
    <property type="match status" value="1"/>
</dbReference>
<protein>
    <submittedName>
        <fullName evidence="2">Uncharacterized protein</fullName>
    </submittedName>
</protein>
<dbReference type="Proteomes" id="UP000799772">
    <property type="component" value="Unassembled WGS sequence"/>
</dbReference>
<name>A0A9P4I4X5_9PEZI</name>
<organism evidence="2 3">
    <name type="scientific">Rhizodiscina lignyota</name>
    <dbReference type="NCBI Taxonomy" id="1504668"/>
    <lineage>
        <taxon>Eukaryota</taxon>
        <taxon>Fungi</taxon>
        <taxon>Dikarya</taxon>
        <taxon>Ascomycota</taxon>
        <taxon>Pezizomycotina</taxon>
        <taxon>Dothideomycetes</taxon>
        <taxon>Pleosporomycetidae</taxon>
        <taxon>Aulographales</taxon>
        <taxon>Rhizodiscinaceae</taxon>
        <taxon>Rhizodiscina</taxon>
    </lineage>
</organism>
<gene>
    <name evidence="2" type="ORF">NA57DRAFT_61115</name>
</gene>
<sequence length="493" mass="56889">MSTAVKTDKQNELQAQTTQLRRPHAQPTILAVTPTPSTLVSNTQAELYSRLILLSLLSKYKDRPTERDAAGEKQSELIKYRRDFLDRLSYLCDIDKFGSTVTAAALQKVPAFNILWLAANESFHPGVEEFVHRIIHHVKSVTPESRHDVEDTMLEDAVKMGMPRLRFYRDKMVDAAIKCRDDLKQYMPDDQALKLRAWLRKMKKLGMKHLGSKKVVLMIELIKRCEKESDVYMPYLRERDVSFPGNETNGNCYADMKHFVARLRAHVYSVKDVVKASLLTPSLRKIGEIKVEPSSEPRNAILPDRYLNPYRTFTRCLAEEIAPMRISVLLKSVTEREASLDFDSASRKHSQITNTNTFITRVHAEILLADLFSRRNFDFVDDDKYIGCSKPACYCCARYFESHPKTKFVRPATHNKILLGWRCPEPNQDLDIRGRGKKTIEQIERTMNWTVRQHLMEKLEEGGEPIEFHWQSTNGSVRDLSILSGRVIPFRGR</sequence>
<dbReference type="AlphaFoldDB" id="A0A9P4I4X5"/>
<evidence type="ECO:0000313" key="3">
    <source>
        <dbReference type="Proteomes" id="UP000799772"/>
    </source>
</evidence>
<dbReference type="Pfam" id="PF14441">
    <property type="entry name" value="OTT_1508_deam"/>
    <property type="match status" value="1"/>
</dbReference>
<dbReference type="OrthoDB" id="3251507at2759"/>
<evidence type="ECO:0000256" key="1">
    <source>
        <dbReference type="SAM" id="MobiDB-lite"/>
    </source>
</evidence>
<dbReference type="InterPro" id="IPR027796">
    <property type="entry name" value="OTT_1508_deam-like"/>
</dbReference>
<feature type="region of interest" description="Disordered" evidence="1">
    <location>
        <begin position="1"/>
        <end position="27"/>
    </location>
</feature>
<comment type="caution">
    <text evidence="2">The sequence shown here is derived from an EMBL/GenBank/DDBJ whole genome shotgun (WGS) entry which is preliminary data.</text>
</comment>